<dbReference type="InterPro" id="IPR015422">
    <property type="entry name" value="PyrdxlP-dep_Trfase_small"/>
</dbReference>
<evidence type="ECO:0000256" key="5">
    <source>
        <dbReference type="RuleBase" id="RU003560"/>
    </source>
</evidence>
<dbReference type="Proteomes" id="UP000249495">
    <property type="component" value="Chromosome 1"/>
</dbReference>
<dbReference type="OrthoDB" id="9807885at2"/>
<dbReference type="EMBL" id="LS483343">
    <property type="protein sequence ID" value="SQF41157.1"/>
    <property type="molecule type" value="Genomic_DNA"/>
</dbReference>
<name>A0A2X3W6L2_9STRE</name>
<dbReference type="InterPro" id="IPR050103">
    <property type="entry name" value="Class-III_PLP-dep_AT"/>
</dbReference>
<dbReference type="GO" id="GO:0003992">
    <property type="term" value="F:N2-acetyl-L-ornithine:2-oxoglutarate 5-aminotransferase activity"/>
    <property type="evidence" value="ECO:0007669"/>
    <property type="project" value="UniProtKB-EC"/>
</dbReference>
<dbReference type="AlphaFoldDB" id="A0A2X3W6L2"/>
<dbReference type="Gene3D" id="3.90.1150.10">
    <property type="entry name" value="Aspartate Aminotransferase, domain 1"/>
    <property type="match status" value="1"/>
</dbReference>
<organism evidence="6 7">
    <name type="scientific">Streptococcus ferus</name>
    <dbReference type="NCBI Taxonomy" id="1345"/>
    <lineage>
        <taxon>Bacteria</taxon>
        <taxon>Bacillati</taxon>
        <taxon>Bacillota</taxon>
        <taxon>Bacilli</taxon>
        <taxon>Lactobacillales</taxon>
        <taxon>Streptococcaceae</taxon>
        <taxon>Streptococcus</taxon>
    </lineage>
</organism>
<accession>A0A2X3W6L2</accession>
<dbReference type="GO" id="GO:0042802">
    <property type="term" value="F:identical protein binding"/>
    <property type="evidence" value="ECO:0007669"/>
    <property type="project" value="TreeGrafter"/>
</dbReference>
<sequence>MQHYALLNGAYTNETLYNLKPVRAEGTYLYNKQNRKYLDLRSGLWNTSLGYEKVLYQQVSDKFTQILEQRLPYIDIHSFQHDSYDEVAQKLLQLTGKAFKRVIYTNSGSENTELALKIADYLNKKSSKNRILAFKDSYHGTFFGGVSVSGIDQEINTSFYPKYGDVTFLDYPKNTEDERRILDELEGIAGRYDVMVIEPILASAGVYYASIDFFNKLLQILRENQVITVFDEVATGFFKTGMPFFFQHLSEVPDLLCLSKALNNGITAFGCICVKEELDDKLQKSTRTKEHFSTQNGNLLGMVSADTVLDYYLKEKNSIEDSVKCISKSVQDIFDAQSIHYRNIGVMTSVRTAPGHAIQLVKELEKLGILVYLYINDDEEGLSIMPPFTIDKAVLEKTLTMIAKKVLKHQ</sequence>
<dbReference type="InterPro" id="IPR005814">
    <property type="entry name" value="Aminotrans_3"/>
</dbReference>
<gene>
    <name evidence="6" type="primary">argD_2</name>
    <name evidence="6" type="ORF">NCTC12278_01755</name>
</gene>
<evidence type="ECO:0000313" key="7">
    <source>
        <dbReference type="Proteomes" id="UP000249495"/>
    </source>
</evidence>
<dbReference type="KEGG" id="sfer:NCTC12278_01755"/>
<dbReference type="PANTHER" id="PTHR11986">
    <property type="entry name" value="AMINOTRANSFERASE CLASS III"/>
    <property type="match status" value="1"/>
</dbReference>
<keyword evidence="2 6" id="KW-0032">Aminotransferase</keyword>
<keyword evidence="7" id="KW-1185">Reference proteome</keyword>
<comment type="similarity">
    <text evidence="5">Belongs to the class-III pyridoxal-phosphate-dependent aminotransferase family.</text>
</comment>
<dbReference type="RefSeq" id="WP_018030571.1">
    <property type="nucleotide sequence ID" value="NZ_LS483343.1"/>
</dbReference>
<proteinExistence type="inferred from homology"/>
<dbReference type="SUPFAM" id="SSF53383">
    <property type="entry name" value="PLP-dependent transferases"/>
    <property type="match status" value="1"/>
</dbReference>
<comment type="cofactor">
    <cofactor evidence="1">
        <name>pyridoxal 5'-phosphate</name>
        <dbReference type="ChEBI" id="CHEBI:597326"/>
    </cofactor>
</comment>
<reference evidence="6 7" key="1">
    <citation type="submission" date="2018-06" db="EMBL/GenBank/DDBJ databases">
        <authorList>
            <consortium name="Pathogen Informatics"/>
            <person name="Doyle S."/>
        </authorList>
    </citation>
    <scope>NUCLEOTIDE SEQUENCE [LARGE SCALE GENOMIC DNA]</scope>
    <source>
        <strain evidence="6 7">NCTC12278</strain>
    </source>
</reference>
<dbReference type="InterPro" id="IPR015421">
    <property type="entry name" value="PyrdxlP-dep_Trfase_major"/>
</dbReference>
<evidence type="ECO:0000256" key="4">
    <source>
        <dbReference type="ARBA" id="ARBA00022898"/>
    </source>
</evidence>
<evidence type="ECO:0000256" key="1">
    <source>
        <dbReference type="ARBA" id="ARBA00001933"/>
    </source>
</evidence>
<protein>
    <submittedName>
        <fullName evidence="6">Aminotransferase</fullName>
        <ecNumber evidence="6">2.6.1.11</ecNumber>
    </submittedName>
</protein>
<keyword evidence="3 6" id="KW-0808">Transferase</keyword>
<dbReference type="GO" id="GO:0030170">
    <property type="term" value="F:pyridoxal phosphate binding"/>
    <property type="evidence" value="ECO:0007669"/>
    <property type="project" value="InterPro"/>
</dbReference>
<dbReference type="STRING" id="1123303.GCA_000372425_01249"/>
<dbReference type="EC" id="2.6.1.11" evidence="6"/>
<evidence type="ECO:0000256" key="2">
    <source>
        <dbReference type="ARBA" id="ARBA00022576"/>
    </source>
</evidence>
<dbReference type="Gene3D" id="3.40.640.10">
    <property type="entry name" value="Type I PLP-dependent aspartate aminotransferase-like (Major domain)"/>
    <property type="match status" value="1"/>
</dbReference>
<dbReference type="Pfam" id="PF00202">
    <property type="entry name" value="Aminotran_3"/>
    <property type="match status" value="1"/>
</dbReference>
<dbReference type="InterPro" id="IPR015424">
    <property type="entry name" value="PyrdxlP-dep_Trfase"/>
</dbReference>
<evidence type="ECO:0000256" key="3">
    <source>
        <dbReference type="ARBA" id="ARBA00022679"/>
    </source>
</evidence>
<dbReference type="PANTHER" id="PTHR11986:SF79">
    <property type="entry name" value="ACETYLORNITHINE AMINOTRANSFERASE, MITOCHONDRIAL"/>
    <property type="match status" value="1"/>
</dbReference>
<evidence type="ECO:0000313" key="6">
    <source>
        <dbReference type="EMBL" id="SQF41157.1"/>
    </source>
</evidence>
<keyword evidence="4 5" id="KW-0663">Pyridoxal phosphate</keyword>